<sequence>MNMSQKRASFALEMVSNKKKKDAEEIKNYASKLIALIQTSGFLQSMDFAFNKMNSIHKIIQQWFEKPFPEGPGFSDQLMEAAKNKN</sequence>
<dbReference type="GO" id="GO:0005737">
    <property type="term" value="C:cytoplasm"/>
    <property type="evidence" value="ECO:0007669"/>
    <property type="project" value="UniProtKB-SubCell"/>
</dbReference>
<keyword evidence="4" id="KW-0051">Antiviral defense</keyword>
<name>A0A1V1P7C4_9BACT</name>
<comment type="similarity">
    <text evidence="2">Belongs to the CRISPR system Cmr5 family.</text>
</comment>
<evidence type="ECO:0000256" key="1">
    <source>
        <dbReference type="ARBA" id="ARBA00004496"/>
    </source>
</evidence>
<dbReference type="Gene3D" id="1.10.520.30">
    <property type="entry name" value="AF1862-like domain"/>
    <property type="match status" value="1"/>
</dbReference>
<gene>
    <name evidence="6" type="ORF">OMM_08614</name>
</gene>
<proteinExistence type="inferred from homology"/>
<dbReference type="InterPro" id="IPR023101">
    <property type="entry name" value="AF1862-like_dom_sf"/>
</dbReference>
<reference evidence="7" key="1">
    <citation type="submission" date="2012-11" db="EMBL/GenBank/DDBJ databases">
        <authorList>
            <person name="Lucero-Rivera Y.E."/>
            <person name="Tovar-Ramirez D."/>
        </authorList>
    </citation>
    <scope>NUCLEOTIDE SEQUENCE [LARGE SCALE GENOMIC DNA]</scope>
    <source>
        <strain evidence="7">Araruama</strain>
    </source>
</reference>
<evidence type="ECO:0000256" key="2">
    <source>
        <dbReference type="ARBA" id="ARBA00006161"/>
    </source>
</evidence>
<evidence type="ECO:0000256" key="4">
    <source>
        <dbReference type="ARBA" id="ARBA00023118"/>
    </source>
</evidence>
<dbReference type="SUPFAM" id="SSF158568">
    <property type="entry name" value="AF1862-like"/>
    <property type="match status" value="1"/>
</dbReference>
<dbReference type="InterPro" id="IPR010160">
    <property type="entry name" value="CRISPR-assoc_prot_Cmr5"/>
</dbReference>
<comment type="subcellular location">
    <subcellularLocation>
        <location evidence="1">Cytoplasm</location>
    </subcellularLocation>
</comment>
<dbReference type="EMBL" id="ATBP01000382">
    <property type="protein sequence ID" value="ETR70710.1"/>
    <property type="molecule type" value="Genomic_DNA"/>
</dbReference>
<comment type="caution">
    <text evidence="6">The sequence shown here is derived from an EMBL/GenBank/DDBJ whole genome shotgun (WGS) entry which is preliminary data.</text>
</comment>
<dbReference type="Proteomes" id="UP000189670">
    <property type="component" value="Unassembled WGS sequence"/>
</dbReference>
<evidence type="ECO:0000256" key="5">
    <source>
        <dbReference type="ARBA" id="ARBA00030001"/>
    </source>
</evidence>
<dbReference type="GO" id="GO:0051607">
    <property type="term" value="P:defense response to virus"/>
    <property type="evidence" value="ECO:0007669"/>
    <property type="project" value="UniProtKB-KW"/>
</dbReference>
<organism evidence="6 7">
    <name type="scientific">Candidatus Magnetoglobus multicellularis str. Araruama</name>
    <dbReference type="NCBI Taxonomy" id="890399"/>
    <lineage>
        <taxon>Bacteria</taxon>
        <taxon>Pseudomonadati</taxon>
        <taxon>Thermodesulfobacteriota</taxon>
        <taxon>Desulfobacteria</taxon>
        <taxon>Desulfobacterales</taxon>
        <taxon>Desulfobacteraceae</taxon>
        <taxon>Candidatus Magnetoglobus</taxon>
    </lineage>
</organism>
<protein>
    <recommendedName>
        <fullName evidence="5">CRISPR type III-B/RAMP module-associated protein Cmr5</fullName>
    </recommendedName>
</protein>
<evidence type="ECO:0000313" key="6">
    <source>
        <dbReference type="EMBL" id="ETR70710.1"/>
    </source>
</evidence>
<evidence type="ECO:0000256" key="3">
    <source>
        <dbReference type="ARBA" id="ARBA00022490"/>
    </source>
</evidence>
<dbReference type="Pfam" id="PF09701">
    <property type="entry name" value="Cas_Cmr5"/>
    <property type="match status" value="1"/>
</dbReference>
<dbReference type="AlphaFoldDB" id="A0A1V1P7C4"/>
<evidence type="ECO:0000313" key="7">
    <source>
        <dbReference type="Proteomes" id="UP000189670"/>
    </source>
</evidence>
<accession>A0A1V1P7C4</accession>
<keyword evidence="3" id="KW-0963">Cytoplasm</keyword>